<accession>A0A7I7SQ14</accession>
<organism evidence="1 2">
    <name type="scientific">Mycolicibacterium sarraceniae</name>
    <dbReference type="NCBI Taxonomy" id="1534348"/>
    <lineage>
        <taxon>Bacteria</taxon>
        <taxon>Bacillati</taxon>
        <taxon>Actinomycetota</taxon>
        <taxon>Actinomycetes</taxon>
        <taxon>Mycobacteriales</taxon>
        <taxon>Mycobacteriaceae</taxon>
        <taxon>Mycolicibacterium</taxon>
    </lineage>
</organism>
<evidence type="ECO:0008006" key="3">
    <source>
        <dbReference type="Google" id="ProtNLM"/>
    </source>
</evidence>
<sequence>MISDFQPAYRLSDNMFRQAKIIIQRSGVAPLIDSYHEPGSDRPRTRRGVNYTIDAVLTCALSLIMLGRTPSYKAILNAIGDLSARQLTEVGMSGQHLSRLFGPREDQDREYHRFERWLTRRLSPLDSQPDQPAQRITNDEHRAIVNSRTPQQLQDYAQATERLRIVMNKIVAGSIRDPQPKEARGDIVADETIYDLAGPSAGLGAKDRLQRGACYFGSYYARDDNPKGPFSEDAKGTGKRGFGVWVTVVVRVGPPHRLHAVAPVILAMDVHQPTSGSPVALDTCIEHMKANGLDTRPTGHDSHPRVTVDMGYNPKREWVPFLIKHRYSPVVRFPSHWTLTEPSVNPPGSSTITPPGPIQFAGSFYCPAAHDLLRKHSVPKTRQLRENGKWAEHDRQLAAVLPFLMGTNSRPIINGKPGRPRLGEERELQVKAELVCPAVQLRVQCPLKPASMDRVAFGTPLATPTWQAHERTCCQQSTLRVTLTKPQLQKATWGGPVVSTWEHATYFEAARSATEQRFSLLKSPHITNLTQMKSGPRREPTVKILLALAIAATNHQIQQTHSTRKPREESIDIRMRQLRKYLGYEPTRTPPRT</sequence>
<keyword evidence="2" id="KW-1185">Reference proteome</keyword>
<proteinExistence type="predicted"/>
<dbReference type="KEGG" id="msar:MSAR_16270"/>
<name>A0A7I7SQ14_9MYCO</name>
<gene>
    <name evidence="1" type="ORF">MSAR_16270</name>
</gene>
<dbReference type="RefSeq" id="WP_163696033.1">
    <property type="nucleotide sequence ID" value="NZ_AP022595.1"/>
</dbReference>
<evidence type="ECO:0000313" key="1">
    <source>
        <dbReference type="EMBL" id="BBY58491.1"/>
    </source>
</evidence>
<protein>
    <recommendedName>
        <fullName evidence="3">Transposase</fullName>
    </recommendedName>
</protein>
<evidence type="ECO:0000313" key="2">
    <source>
        <dbReference type="Proteomes" id="UP000466445"/>
    </source>
</evidence>
<dbReference type="AlphaFoldDB" id="A0A7I7SQ14"/>
<reference evidence="1 2" key="1">
    <citation type="journal article" date="2019" name="Emerg. Microbes Infect.">
        <title>Comprehensive subspecies identification of 175 nontuberculous mycobacteria species based on 7547 genomic profiles.</title>
        <authorList>
            <person name="Matsumoto Y."/>
            <person name="Kinjo T."/>
            <person name="Motooka D."/>
            <person name="Nabeya D."/>
            <person name="Jung N."/>
            <person name="Uechi K."/>
            <person name="Horii T."/>
            <person name="Iida T."/>
            <person name="Fujita J."/>
            <person name="Nakamura S."/>
        </authorList>
    </citation>
    <scope>NUCLEOTIDE SEQUENCE [LARGE SCALE GENOMIC DNA]</scope>
    <source>
        <strain evidence="1 2">JCM 30395</strain>
    </source>
</reference>
<dbReference type="Proteomes" id="UP000466445">
    <property type="component" value="Chromosome"/>
</dbReference>
<dbReference type="EMBL" id="AP022595">
    <property type="protein sequence ID" value="BBY58491.1"/>
    <property type="molecule type" value="Genomic_DNA"/>
</dbReference>